<keyword evidence="2" id="KW-1133">Transmembrane helix</keyword>
<protein>
    <submittedName>
        <fullName evidence="3">Uncharacterized protein</fullName>
    </submittedName>
</protein>
<evidence type="ECO:0000256" key="2">
    <source>
        <dbReference type="SAM" id="Phobius"/>
    </source>
</evidence>
<proteinExistence type="predicted"/>
<dbReference type="Proteomes" id="UP000265703">
    <property type="component" value="Unassembled WGS sequence"/>
</dbReference>
<gene>
    <name evidence="3" type="ORF">C1645_822853</name>
</gene>
<keyword evidence="4" id="KW-1185">Reference proteome</keyword>
<dbReference type="EMBL" id="QKYT01000169">
    <property type="protein sequence ID" value="RIA90843.1"/>
    <property type="molecule type" value="Genomic_DNA"/>
</dbReference>
<sequence length="110" mass="12112">MEEPILPEFPEPPPIEPKPVGETNSGSKTIPIYPGNKTYNNTGGNMNENTGTDNNGGLISVIIVMVILALLAIAVLTSYWYKERKNKKIKEFSAPVTPVTENISRNERIV</sequence>
<accession>A0A397SXZ2</accession>
<reference evidence="3 4" key="1">
    <citation type="submission" date="2018-06" db="EMBL/GenBank/DDBJ databases">
        <title>Comparative genomics reveals the genomic features of Rhizophagus irregularis, R. cerebriforme, R. diaphanum and Gigaspora rosea, and their symbiotic lifestyle signature.</title>
        <authorList>
            <person name="Morin E."/>
            <person name="San Clemente H."/>
            <person name="Chen E.C.H."/>
            <person name="De La Providencia I."/>
            <person name="Hainaut M."/>
            <person name="Kuo A."/>
            <person name="Kohler A."/>
            <person name="Murat C."/>
            <person name="Tang N."/>
            <person name="Roy S."/>
            <person name="Loubradou J."/>
            <person name="Henrissat B."/>
            <person name="Grigoriev I.V."/>
            <person name="Corradi N."/>
            <person name="Roux C."/>
            <person name="Martin F.M."/>
        </authorList>
    </citation>
    <scope>NUCLEOTIDE SEQUENCE [LARGE SCALE GENOMIC DNA]</scope>
    <source>
        <strain evidence="3 4">DAOM 227022</strain>
    </source>
</reference>
<feature type="transmembrane region" description="Helical" evidence="2">
    <location>
        <begin position="58"/>
        <end position="81"/>
    </location>
</feature>
<keyword evidence="2" id="KW-0472">Membrane</keyword>
<evidence type="ECO:0000313" key="3">
    <source>
        <dbReference type="EMBL" id="RIA90843.1"/>
    </source>
</evidence>
<name>A0A397SXZ2_9GLOM</name>
<comment type="caution">
    <text evidence="3">The sequence shown here is derived from an EMBL/GenBank/DDBJ whole genome shotgun (WGS) entry which is preliminary data.</text>
</comment>
<dbReference type="AlphaFoldDB" id="A0A397SXZ2"/>
<keyword evidence="2" id="KW-0812">Transmembrane</keyword>
<evidence type="ECO:0000313" key="4">
    <source>
        <dbReference type="Proteomes" id="UP000265703"/>
    </source>
</evidence>
<feature type="compositionally biased region" description="Pro residues" evidence="1">
    <location>
        <begin position="7"/>
        <end position="17"/>
    </location>
</feature>
<evidence type="ECO:0000256" key="1">
    <source>
        <dbReference type="SAM" id="MobiDB-lite"/>
    </source>
</evidence>
<organism evidence="3 4">
    <name type="scientific">Glomus cerebriforme</name>
    <dbReference type="NCBI Taxonomy" id="658196"/>
    <lineage>
        <taxon>Eukaryota</taxon>
        <taxon>Fungi</taxon>
        <taxon>Fungi incertae sedis</taxon>
        <taxon>Mucoromycota</taxon>
        <taxon>Glomeromycotina</taxon>
        <taxon>Glomeromycetes</taxon>
        <taxon>Glomerales</taxon>
        <taxon>Glomeraceae</taxon>
        <taxon>Glomus</taxon>
    </lineage>
</organism>
<feature type="compositionally biased region" description="Low complexity" evidence="1">
    <location>
        <begin position="38"/>
        <end position="48"/>
    </location>
</feature>
<feature type="region of interest" description="Disordered" evidence="1">
    <location>
        <begin position="1"/>
        <end position="48"/>
    </location>
</feature>